<keyword evidence="5 9" id="KW-0406">Ion transport</keyword>
<feature type="transmembrane region" description="Helical" evidence="9">
    <location>
        <begin position="137"/>
        <end position="160"/>
    </location>
</feature>
<comment type="similarity">
    <text evidence="9">Belongs to the chloride channel (TC 2.A.49) family.</text>
</comment>
<dbReference type="SUPFAM" id="SSF81340">
    <property type="entry name" value="Clc chloride channel"/>
    <property type="match status" value="1"/>
</dbReference>
<organism evidence="11 12">
    <name type="scientific">Pneumocystis carinii (strain B80)</name>
    <name type="common">Rat pneumocystis pneumonia agent</name>
    <name type="synonym">Pneumocystis carinii f. sp. carinii</name>
    <dbReference type="NCBI Taxonomy" id="1408658"/>
    <lineage>
        <taxon>Eukaryota</taxon>
        <taxon>Fungi</taxon>
        <taxon>Dikarya</taxon>
        <taxon>Ascomycota</taxon>
        <taxon>Taphrinomycotina</taxon>
        <taxon>Pneumocystomycetes</taxon>
        <taxon>Pneumocystaceae</taxon>
        <taxon>Pneumocystis</taxon>
    </lineage>
</organism>
<dbReference type="CDD" id="cd03684">
    <property type="entry name" value="ClC_3_like"/>
    <property type="match status" value="1"/>
</dbReference>
<dbReference type="Pfam" id="PF00654">
    <property type="entry name" value="Voltage_CLC"/>
    <property type="match status" value="1"/>
</dbReference>
<dbReference type="GO" id="GO:0005769">
    <property type="term" value="C:early endosome"/>
    <property type="evidence" value="ECO:0007669"/>
    <property type="project" value="TreeGrafter"/>
</dbReference>
<dbReference type="EMBL" id="LFVZ01000002">
    <property type="protein sequence ID" value="KTW30828.1"/>
    <property type="molecule type" value="Genomic_DNA"/>
</dbReference>
<evidence type="ECO:0000256" key="3">
    <source>
        <dbReference type="ARBA" id="ARBA00022692"/>
    </source>
</evidence>
<dbReference type="InterPro" id="IPR000644">
    <property type="entry name" value="CBS_dom"/>
</dbReference>
<evidence type="ECO:0000256" key="4">
    <source>
        <dbReference type="ARBA" id="ARBA00022989"/>
    </source>
</evidence>
<dbReference type="GO" id="GO:0006879">
    <property type="term" value="P:intracellular iron ion homeostasis"/>
    <property type="evidence" value="ECO:0007669"/>
    <property type="project" value="TreeGrafter"/>
</dbReference>
<dbReference type="PANTHER" id="PTHR45711">
    <property type="entry name" value="CHLORIDE CHANNEL PROTEIN"/>
    <property type="match status" value="1"/>
</dbReference>
<dbReference type="RefSeq" id="XP_018227424.1">
    <property type="nucleotide sequence ID" value="XM_018369154.1"/>
</dbReference>
<keyword evidence="4 9" id="KW-1133">Transmembrane helix</keyword>
<dbReference type="GO" id="GO:0005783">
    <property type="term" value="C:endoplasmic reticulum"/>
    <property type="evidence" value="ECO:0007669"/>
    <property type="project" value="TreeGrafter"/>
</dbReference>
<dbReference type="CDD" id="cd04591">
    <property type="entry name" value="CBS_pair_voltage-gated_CLC_euk_bac"/>
    <property type="match status" value="1"/>
</dbReference>
<evidence type="ECO:0000256" key="1">
    <source>
        <dbReference type="ARBA" id="ARBA00004141"/>
    </source>
</evidence>
<evidence type="ECO:0000256" key="2">
    <source>
        <dbReference type="ARBA" id="ARBA00022448"/>
    </source>
</evidence>
<keyword evidence="6 9" id="KW-0472">Membrane</keyword>
<dbReference type="PRINTS" id="PR00762">
    <property type="entry name" value="CLCHANNEL"/>
</dbReference>
<keyword evidence="7 9" id="KW-0868">Chloride</keyword>
<feature type="transmembrane region" description="Helical" evidence="9">
    <location>
        <begin position="352"/>
        <end position="373"/>
    </location>
</feature>
<feature type="transmembrane region" description="Helical" evidence="9">
    <location>
        <begin position="239"/>
        <end position="263"/>
    </location>
</feature>
<dbReference type="PROSITE" id="PS51371">
    <property type="entry name" value="CBS"/>
    <property type="match status" value="1"/>
</dbReference>
<gene>
    <name evidence="11" type="ORF">T552_00540</name>
</gene>
<comment type="subcellular location">
    <subcellularLocation>
        <location evidence="1 9">Membrane</location>
        <topology evidence="1 9">Multi-pass membrane protein</topology>
    </subcellularLocation>
</comment>
<dbReference type="Gene3D" id="3.90.1280.20">
    <property type="match status" value="1"/>
</dbReference>
<evidence type="ECO:0000256" key="9">
    <source>
        <dbReference type="RuleBase" id="RU361221"/>
    </source>
</evidence>
<keyword evidence="12" id="KW-1185">Reference proteome</keyword>
<sequence>MGFYRESRANKDFDEIQHYEDFGTIDWVQDSVHNSSRMRDQYYLGHRRLKEKTWIYSAFHICKQVFDDIQVWIIITVVGILIGLNATFIGITTKWLSDIKLGYCSSAWYLSQEFCCWESGKVCDDWHSWSSFIPFNFFYYIIFAALFSFISAFLVQSYAPHAAGSGISEIKCIVGGFVMKGFFGFWTLLIKSVGLILAIASGLSIGKEGPFVHVALCIGHLISRFFEKYKIHSTKLREIYSACSAAGVAVAFGSPIGGVIFSLEEISSHFPMKTMWRSFFCALVATAVLSTMNPFRTGQLVMFQVHYNRSWHFFEIIFFAILGVFGGLYGAFVIKWNLRVQAFRRHYLSNYAVFEATIFAIITAILSYGNAFLKIDMTENMKILFRECSDDLDYDGICKNSSQARIVISLIIATITRICLVIVSYGLKVPAGIFVPSMAVGATFGRLLGIFVSALQKKFPNFILFSACDQGVHCITPGTYAFLGAAATLSGIMHITVSVVLIMFELTGALTFILPTMIVVGITKTVSDKFNTGGIANRMIWINGFPYLDSKEYYFGIPVEDIMTQNLIVIPSNGLSLQELETILNSNVKGFPVVNNRESMLLLGFVKSNYLKWVLDKIKSTNEVLPTTRCFFSMLENKSESSDFSKSFDISENYSRPLTSLNLSYCVNTTPLTVHPQLPLETVMELFQKLGPRIILIEKYGQLCGLLTLKDLLKYKYKVEYAENPGDLSSIKQDEEQILEILLKITAWIKNTILNYSRKYSRSYEIELDLHNRNLT</sequence>
<dbReference type="FunFam" id="1.10.3080.10:FF:000011">
    <property type="entry name" value="Chloride channel protein"/>
    <property type="match status" value="1"/>
</dbReference>
<dbReference type="VEuPathDB" id="FungiDB:T552_00540"/>
<dbReference type="Gene3D" id="3.10.580.20">
    <property type="match status" value="1"/>
</dbReference>
<dbReference type="InterPro" id="IPR001807">
    <property type="entry name" value="ClC"/>
</dbReference>
<dbReference type="GO" id="GO:0006878">
    <property type="term" value="P:intracellular copper ion homeostasis"/>
    <property type="evidence" value="ECO:0007669"/>
    <property type="project" value="TreeGrafter"/>
</dbReference>
<feature type="transmembrane region" description="Helical" evidence="9">
    <location>
        <begin position="406"/>
        <end position="427"/>
    </location>
</feature>
<dbReference type="Pfam" id="PF00571">
    <property type="entry name" value="CBS"/>
    <property type="match status" value="2"/>
</dbReference>
<evidence type="ECO:0000256" key="7">
    <source>
        <dbReference type="ARBA" id="ARBA00023214"/>
    </source>
</evidence>
<keyword evidence="8" id="KW-0129">CBS domain</keyword>
<dbReference type="GO" id="GO:0005247">
    <property type="term" value="F:voltage-gated chloride channel activity"/>
    <property type="evidence" value="ECO:0007669"/>
    <property type="project" value="TreeGrafter"/>
</dbReference>
<evidence type="ECO:0000259" key="10">
    <source>
        <dbReference type="PROSITE" id="PS51371"/>
    </source>
</evidence>
<dbReference type="GO" id="GO:0000324">
    <property type="term" value="C:fungal-type vacuole"/>
    <property type="evidence" value="ECO:0007669"/>
    <property type="project" value="TreeGrafter"/>
</dbReference>
<evidence type="ECO:0000256" key="5">
    <source>
        <dbReference type="ARBA" id="ARBA00023065"/>
    </source>
</evidence>
<dbReference type="GeneID" id="28935356"/>
<dbReference type="InterPro" id="IPR046342">
    <property type="entry name" value="CBS_dom_sf"/>
</dbReference>
<feature type="transmembrane region" description="Helical" evidence="9">
    <location>
        <begin position="313"/>
        <end position="332"/>
    </location>
</feature>
<keyword evidence="3 9" id="KW-0812">Transmembrane</keyword>
<dbReference type="GO" id="GO:0005794">
    <property type="term" value="C:Golgi apparatus"/>
    <property type="evidence" value="ECO:0007669"/>
    <property type="project" value="TreeGrafter"/>
</dbReference>
<feature type="transmembrane region" description="Helical" evidence="9">
    <location>
        <begin position="71"/>
        <end position="91"/>
    </location>
</feature>
<reference evidence="12" key="1">
    <citation type="journal article" date="2016" name="Nat. Commun.">
        <title>Genome analysis of three Pneumocystis species reveals adaptation mechanisms to life exclusively in mammalian hosts.</title>
        <authorList>
            <person name="Ma L."/>
            <person name="Chen Z."/>
            <person name="Huang D.W."/>
            <person name="Kutty G."/>
            <person name="Ishihara M."/>
            <person name="Wang H."/>
            <person name="Abouelleil A."/>
            <person name="Bishop L."/>
            <person name="Davey E."/>
            <person name="Deng R."/>
            <person name="Deng X."/>
            <person name="Fan L."/>
            <person name="Fantoni G."/>
            <person name="Fitzgerald M."/>
            <person name="Gogineni E."/>
            <person name="Goldberg J.M."/>
            <person name="Handley G."/>
            <person name="Hu X."/>
            <person name="Huber C."/>
            <person name="Jiao X."/>
            <person name="Jones K."/>
            <person name="Levin J.Z."/>
            <person name="Liu Y."/>
            <person name="Macdonald P."/>
            <person name="Melnikov A."/>
            <person name="Raley C."/>
            <person name="Sassi M."/>
            <person name="Sherman B.T."/>
            <person name="Song X."/>
            <person name="Sykes S."/>
            <person name="Tran B."/>
            <person name="Walsh L."/>
            <person name="Xia Y."/>
            <person name="Yang J."/>
            <person name="Young S."/>
            <person name="Zeng Q."/>
            <person name="Zheng X."/>
            <person name="Stephens R."/>
            <person name="Nusbaum C."/>
            <person name="Birren B.W."/>
            <person name="Azadi P."/>
            <person name="Lempicki R.A."/>
            <person name="Cuomo C.A."/>
            <person name="Kovacs J.A."/>
        </authorList>
    </citation>
    <scope>NUCLEOTIDE SEQUENCE [LARGE SCALE GENOMIC DNA]</scope>
    <source>
        <strain evidence="12">B80</strain>
    </source>
</reference>
<dbReference type="OrthoDB" id="44789at2759"/>
<feature type="transmembrane region" description="Helical" evidence="9">
    <location>
        <begin position="462"/>
        <end position="483"/>
    </location>
</feature>
<proteinExistence type="inferred from homology"/>
<name>A0A0W4ZR36_PNEC8</name>
<accession>A0A0W4ZR36</accession>
<feature type="transmembrane region" description="Helical" evidence="9">
    <location>
        <begin position="433"/>
        <end position="455"/>
    </location>
</feature>
<protein>
    <recommendedName>
        <fullName evidence="9">Chloride channel protein</fullName>
    </recommendedName>
</protein>
<feature type="transmembrane region" description="Helical" evidence="9">
    <location>
        <begin position="211"/>
        <end position="227"/>
    </location>
</feature>
<dbReference type="GO" id="GO:0005886">
    <property type="term" value="C:plasma membrane"/>
    <property type="evidence" value="ECO:0007669"/>
    <property type="project" value="TreeGrafter"/>
</dbReference>
<evidence type="ECO:0000256" key="6">
    <source>
        <dbReference type="ARBA" id="ARBA00023136"/>
    </source>
</evidence>
<feature type="domain" description="CBS" evidence="10">
    <location>
        <begin position="667"/>
        <end position="723"/>
    </location>
</feature>
<dbReference type="Gene3D" id="1.10.3080.10">
    <property type="entry name" value="Clc chloride channel"/>
    <property type="match status" value="1"/>
</dbReference>
<feature type="transmembrane region" description="Helical" evidence="9">
    <location>
        <begin position="275"/>
        <end position="292"/>
    </location>
</feature>
<dbReference type="SUPFAM" id="SSF54631">
    <property type="entry name" value="CBS-domain pair"/>
    <property type="match status" value="1"/>
</dbReference>
<feature type="transmembrane region" description="Helical" evidence="9">
    <location>
        <begin position="181"/>
        <end position="205"/>
    </location>
</feature>
<dbReference type="InterPro" id="IPR014743">
    <property type="entry name" value="Cl-channel_core"/>
</dbReference>
<evidence type="ECO:0000313" key="12">
    <source>
        <dbReference type="Proteomes" id="UP000054454"/>
    </source>
</evidence>
<dbReference type="AlphaFoldDB" id="A0A0W4ZR36"/>
<evidence type="ECO:0000256" key="8">
    <source>
        <dbReference type="PROSITE-ProRule" id="PRU00703"/>
    </source>
</evidence>
<keyword evidence="2 9" id="KW-0813">Transport</keyword>
<feature type="transmembrane region" description="Helical" evidence="9">
    <location>
        <begin position="495"/>
        <end position="520"/>
    </location>
</feature>
<evidence type="ECO:0000313" key="11">
    <source>
        <dbReference type="EMBL" id="KTW30828.1"/>
    </source>
</evidence>
<dbReference type="PANTHER" id="PTHR45711:SF9">
    <property type="entry name" value="ANION_PROTON EXCHANGE TRANSPORTER GEF1"/>
    <property type="match status" value="1"/>
</dbReference>
<dbReference type="Proteomes" id="UP000054454">
    <property type="component" value="Unassembled WGS sequence"/>
</dbReference>
<comment type="caution">
    <text evidence="11">The sequence shown here is derived from an EMBL/GenBank/DDBJ whole genome shotgun (WGS) entry which is preliminary data.</text>
</comment>